<dbReference type="Proteomes" id="UP000565785">
    <property type="component" value="Unassembled WGS sequence"/>
</dbReference>
<dbReference type="AlphaFoldDB" id="A0A7L1NKG8"/>
<protein>
    <submittedName>
        <fullName evidence="2">RBM43 protein</fullName>
    </submittedName>
</protein>
<feature type="compositionally biased region" description="Basic residues" evidence="1">
    <location>
        <begin position="81"/>
        <end position="90"/>
    </location>
</feature>
<comment type="caution">
    <text evidence="2">The sequence shown here is derived from an EMBL/GenBank/DDBJ whole genome shotgun (WGS) entry which is preliminary data.</text>
</comment>
<feature type="region of interest" description="Disordered" evidence="1">
    <location>
        <begin position="73"/>
        <end position="98"/>
    </location>
</feature>
<sequence>QVFSSVTSLLDMAIFKDKFVLEDLVQEMKGKSTALSFGPLQPNGLISVQGSFPAIEALRDFLLLKAKSLSTEDKKEESRSHQRQRRRPQQRRVTTDHDVHGERQEVILDTDVYHYMKRFFPRILQVNGGVLISNITNGDTTIICIEGAESRSNARQVLRVKEKIETWSVKLYNTLRKERICFGERSSREKERYKSVCERLKPRFPYVLIIPCDTHIDIIGNSSDIFEFTKRV</sequence>
<evidence type="ECO:0000313" key="2">
    <source>
        <dbReference type="EMBL" id="NXO00080.1"/>
    </source>
</evidence>
<evidence type="ECO:0000256" key="1">
    <source>
        <dbReference type="SAM" id="MobiDB-lite"/>
    </source>
</evidence>
<evidence type="ECO:0000313" key="3">
    <source>
        <dbReference type="Proteomes" id="UP000565785"/>
    </source>
</evidence>
<keyword evidence="3" id="KW-1185">Reference proteome</keyword>
<dbReference type="PANTHER" id="PTHR15225">
    <property type="entry name" value="INTERFERON-INDUCED PROTEIN 35/NMI N-MYC/STAT INTERACTING PROTEIN"/>
    <property type="match status" value="1"/>
</dbReference>
<feature type="non-terminal residue" evidence="2">
    <location>
        <position position="232"/>
    </location>
</feature>
<accession>A0A7L1NKG8</accession>
<organism evidence="2 3">
    <name type="scientific">Rhinopomastus cyanomelas</name>
    <name type="common">Common scimitarbill</name>
    <dbReference type="NCBI Taxonomy" id="113115"/>
    <lineage>
        <taxon>Eukaryota</taxon>
        <taxon>Metazoa</taxon>
        <taxon>Chordata</taxon>
        <taxon>Craniata</taxon>
        <taxon>Vertebrata</taxon>
        <taxon>Euteleostomi</taxon>
        <taxon>Archelosauria</taxon>
        <taxon>Archosauria</taxon>
        <taxon>Dinosauria</taxon>
        <taxon>Saurischia</taxon>
        <taxon>Theropoda</taxon>
        <taxon>Coelurosauria</taxon>
        <taxon>Aves</taxon>
        <taxon>Neognathae</taxon>
        <taxon>Neoaves</taxon>
        <taxon>Telluraves</taxon>
        <taxon>Coraciimorphae</taxon>
        <taxon>Bucerotiformes</taxon>
        <taxon>Rhinopomastidae</taxon>
        <taxon>Rhinopomastus</taxon>
    </lineage>
</organism>
<gene>
    <name evidence="2" type="primary">Rbm43_0</name>
    <name evidence="2" type="ORF">RHICYA_R03611</name>
</gene>
<reference evidence="2 3" key="1">
    <citation type="submission" date="2019-09" db="EMBL/GenBank/DDBJ databases">
        <title>Bird 10,000 Genomes (B10K) Project - Family phase.</title>
        <authorList>
            <person name="Zhang G."/>
        </authorList>
    </citation>
    <scope>NUCLEOTIDE SEQUENCE [LARGE SCALE GENOMIC DNA]</scope>
    <source>
        <strain evidence="2">B10K-DU-002-35</strain>
        <tissue evidence="2">Muscle</tissue>
    </source>
</reference>
<dbReference type="OrthoDB" id="9948435at2759"/>
<name>A0A7L1NKG8_RHICY</name>
<feature type="non-terminal residue" evidence="2">
    <location>
        <position position="1"/>
    </location>
</feature>
<dbReference type="EMBL" id="VXBP01007018">
    <property type="protein sequence ID" value="NXO00080.1"/>
    <property type="molecule type" value="Genomic_DNA"/>
</dbReference>
<dbReference type="PANTHER" id="PTHR15225:SF8">
    <property type="entry name" value="RNA-BINDING PROTEIN 43"/>
    <property type="match status" value="1"/>
</dbReference>
<proteinExistence type="predicted"/>